<reference evidence="2" key="1">
    <citation type="journal article" date="2019" name="bioRxiv">
        <title>The Genome of the Zebra Mussel, Dreissena polymorpha: A Resource for Invasive Species Research.</title>
        <authorList>
            <person name="McCartney M.A."/>
            <person name="Auch B."/>
            <person name="Kono T."/>
            <person name="Mallez S."/>
            <person name="Zhang Y."/>
            <person name="Obille A."/>
            <person name="Becker A."/>
            <person name="Abrahante J.E."/>
            <person name="Garbe J."/>
            <person name="Badalamenti J.P."/>
            <person name="Herman A."/>
            <person name="Mangelson H."/>
            <person name="Liachko I."/>
            <person name="Sullivan S."/>
            <person name="Sone E.D."/>
            <person name="Koren S."/>
            <person name="Silverstein K.A.T."/>
            <person name="Beckman K.B."/>
            <person name="Gohl D.M."/>
        </authorList>
    </citation>
    <scope>NUCLEOTIDE SEQUENCE</scope>
    <source>
        <strain evidence="2">Duluth1</strain>
        <tissue evidence="2">Whole animal</tissue>
    </source>
</reference>
<dbReference type="Proteomes" id="UP000828390">
    <property type="component" value="Unassembled WGS sequence"/>
</dbReference>
<name>A0A9D4KXE3_DREPO</name>
<accession>A0A9D4KXE3</accession>
<evidence type="ECO:0000313" key="3">
    <source>
        <dbReference type="Proteomes" id="UP000828390"/>
    </source>
</evidence>
<dbReference type="AlphaFoldDB" id="A0A9D4KXE3"/>
<feature type="region of interest" description="Disordered" evidence="1">
    <location>
        <begin position="21"/>
        <end position="45"/>
    </location>
</feature>
<comment type="caution">
    <text evidence="2">The sequence shown here is derived from an EMBL/GenBank/DDBJ whole genome shotgun (WGS) entry which is preliminary data.</text>
</comment>
<evidence type="ECO:0000256" key="1">
    <source>
        <dbReference type="SAM" id="MobiDB-lite"/>
    </source>
</evidence>
<evidence type="ECO:0000313" key="2">
    <source>
        <dbReference type="EMBL" id="KAH3847927.1"/>
    </source>
</evidence>
<organism evidence="2 3">
    <name type="scientific">Dreissena polymorpha</name>
    <name type="common">Zebra mussel</name>
    <name type="synonym">Mytilus polymorpha</name>
    <dbReference type="NCBI Taxonomy" id="45954"/>
    <lineage>
        <taxon>Eukaryota</taxon>
        <taxon>Metazoa</taxon>
        <taxon>Spiralia</taxon>
        <taxon>Lophotrochozoa</taxon>
        <taxon>Mollusca</taxon>
        <taxon>Bivalvia</taxon>
        <taxon>Autobranchia</taxon>
        <taxon>Heteroconchia</taxon>
        <taxon>Euheterodonta</taxon>
        <taxon>Imparidentia</taxon>
        <taxon>Neoheterodontei</taxon>
        <taxon>Myida</taxon>
        <taxon>Dreissenoidea</taxon>
        <taxon>Dreissenidae</taxon>
        <taxon>Dreissena</taxon>
    </lineage>
</organism>
<keyword evidence="3" id="KW-1185">Reference proteome</keyword>
<reference evidence="2" key="2">
    <citation type="submission" date="2020-11" db="EMBL/GenBank/DDBJ databases">
        <authorList>
            <person name="McCartney M.A."/>
            <person name="Auch B."/>
            <person name="Kono T."/>
            <person name="Mallez S."/>
            <person name="Becker A."/>
            <person name="Gohl D.M."/>
            <person name="Silverstein K.A.T."/>
            <person name="Koren S."/>
            <person name="Bechman K.B."/>
            <person name="Herman A."/>
            <person name="Abrahante J.E."/>
            <person name="Garbe J."/>
        </authorList>
    </citation>
    <scope>NUCLEOTIDE SEQUENCE</scope>
    <source>
        <strain evidence="2">Duluth1</strain>
        <tissue evidence="2">Whole animal</tissue>
    </source>
</reference>
<gene>
    <name evidence="2" type="ORF">DPMN_090263</name>
</gene>
<dbReference type="EMBL" id="JAIWYP010000003">
    <property type="protein sequence ID" value="KAH3847927.1"/>
    <property type="molecule type" value="Genomic_DNA"/>
</dbReference>
<sequence>MADIENNGMMEVASHGEINVNNGEKSEISGPIANPGQMGVGDDDDVLGQVLNSQDANFHDSVQLVYSNMEDENETLHNHENGVMLHQATNHVSFITNNDEHGQDNCQLTHDFVTGNGVTVY</sequence>
<protein>
    <submittedName>
        <fullName evidence="2">Uncharacterized protein</fullName>
    </submittedName>
</protein>
<proteinExistence type="predicted"/>